<feature type="region of interest" description="Disordered" evidence="1">
    <location>
        <begin position="311"/>
        <end position="334"/>
    </location>
</feature>
<keyword evidence="2" id="KW-0812">Transmembrane</keyword>
<organism evidence="3 4">
    <name type="scientific">Nocardioides koreensis</name>
    <dbReference type="NCBI Taxonomy" id="433651"/>
    <lineage>
        <taxon>Bacteria</taxon>
        <taxon>Bacillati</taxon>
        <taxon>Actinomycetota</taxon>
        <taxon>Actinomycetes</taxon>
        <taxon>Propionibacteriales</taxon>
        <taxon>Nocardioidaceae</taxon>
        <taxon>Nocardioides</taxon>
    </lineage>
</organism>
<evidence type="ECO:0000313" key="3">
    <source>
        <dbReference type="EMBL" id="GAA2135924.1"/>
    </source>
</evidence>
<gene>
    <name evidence="3" type="ORF">GCM10009844_01670</name>
</gene>
<proteinExistence type="predicted"/>
<keyword evidence="2" id="KW-1133">Transmembrane helix</keyword>
<keyword evidence="4" id="KW-1185">Reference proteome</keyword>
<reference evidence="3 4" key="1">
    <citation type="journal article" date="2019" name="Int. J. Syst. Evol. Microbiol.">
        <title>The Global Catalogue of Microorganisms (GCM) 10K type strain sequencing project: providing services to taxonomists for standard genome sequencing and annotation.</title>
        <authorList>
            <consortium name="The Broad Institute Genomics Platform"/>
            <consortium name="The Broad Institute Genome Sequencing Center for Infectious Disease"/>
            <person name="Wu L."/>
            <person name="Ma J."/>
        </authorList>
    </citation>
    <scope>NUCLEOTIDE SEQUENCE [LARGE SCALE GENOMIC DNA]</scope>
    <source>
        <strain evidence="3 4">JCM 16022</strain>
    </source>
</reference>
<keyword evidence="2" id="KW-0472">Membrane</keyword>
<feature type="transmembrane region" description="Helical" evidence="2">
    <location>
        <begin position="37"/>
        <end position="58"/>
    </location>
</feature>
<accession>A0ABN2Z2T9</accession>
<evidence type="ECO:0008006" key="5">
    <source>
        <dbReference type="Google" id="ProtNLM"/>
    </source>
</evidence>
<evidence type="ECO:0000256" key="1">
    <source>
        <dbReference type="SAM" id="MobiDB-lite"/>
    </source>
</evidence>
<evidence type="ECO:0000256" key="2">
    <source>
        <dbReference type="SAM" id="Phobius"/>
    </source>
</evidence>
<evidence type="ECO:0000313" key="4">
    <source>
        <dbReference type="Proteomes" id="UP001501771"/>
    </source>
</evidence>
<comment type="caution">
    <text evidence="3">The sequence shown here is derived from an EMBL/GenBank/DDBJ whole genome shotgun (WGS) entry which is preliminary data.</text>
</comment>
<sequence>MSDPIEDLENLKHEGLNVNPLPASEVRRRGTRMRRRNNAIAAVGALAVIAVVATPLAVVARGGDDASPGPVGTPSPSPTRTVDGAGWLQAIPGSSGDFDLTALPDDATFRYDVRPLPVVDDLTLCGVPTFSTRSNDPVAPAVDFLGATYSEPGTDGSAGRTLALYENDEVAAKVLDAVRHGVETCPTEQQGQGAPLVYAAVDTELPAEDSYVFTQQARMDKDLLADLTVFQVARVGNAVYLATDHTSAGGPQVVDAEVQRMATLSAPVLSDMCIFAAEPCRTPSGAESASAEAHPSIGEGAVSAIPADFPLDRDIASPEGDPLDGPSAKAQGVPPLDLCGRSVWPVDGVERLAVTATGPEYRESRELVTFSRSADVTAALDALRQAVKDCPEIPGDTSANDQLISLQEADLAAADDSVTFSMTYREGLGGGVYQFARVGRALVGTFNGGEWSTDTLPAGVEEISGKTEALLPELCVWTVEGC</sequence>
<protein>
    <recommendedName>
        <fullName evidence="5">Sensor domain-containing protein</fullName>
    </recommendedName>
</protein>
<dbReference type="EMBL" id="BAAAQR010000001">
    <property type="protein sequence ID" value="GAA2135924.1"/>
    <property type="molecule type" value="Genomic_DNA"/>
</dbReference>
<name>A0ABN2Z2T9_9ACTN</name>
<dbReference type="Proteomes" id="UP001501771">
    <property type="component" value="Unassembled WGS sequence"/>
</dbReference>
<dbReference type="RefSeq" id="WP_344146126.1">
    <property type="nucleotide sequence ID" value="NZ_BAAAQR010000001.1"/>
</dbReference>